<feature type="domain" description="Ice-binding protein C-terminal" evidence="2">
    <location>
        <begin position="193"/>
        <end position="216"/>
    </location>
</feature>
<feature type="signal peptide" evidence="1">
    <location>
        <begin position="1"/>
        <end position="23"/>
    </location>
</feature>
<protein>
    <submittedName>
        <fullName evidence="3">PEP-CTERM sorting domain-containing protein</fullName>
    </submittedName>
</protein>
<gene>
    <name evidence="3" type="ORF">MW290_12900</name>
</gene>
<evidence type="ECO:0000259" key="2">
    <source>
        <dbReference type="Pfam" id="PF07589"/>
    </source>
</evidence>
<dbReference type="NCBIfam" id="TIGR02595">
    <property type="entry name" value="PEP_CTERM"/>
    <property type="match status" value="1"/>
</dbReference>
<organism evidence="3 4">
    <name type="scientific">Aquincola tertiaricarbonis</name>
    <dbReference type="NCBI Taxonomy" id="391953"/>
    <lineage>
        <taxon>Bacteria</taxon>
        <taxon>Pseudomonadati</taxon>
        <taxon>Pseudomonadota</taxon>
        <taxon>Betaproteobacteria</taxon>
        <taxon>Burkholderiales</taxon>
        <taxon>Sphaerotilaceae</taxon>
        <taxon>Aquincola</taxon>
    </lineage>
</organism>
<accession>A0ABY4S4M9</accession>
<evidence type="ECO:0000256" key="1">
    <source>
        <dbReference type="SAM" id="SignalP"/>
    </source>
</evidence>
<reference evidence="3" key="1">
    <citation type="submission" date="2022-05" db="EMBL/GenBank/DDBJ databases">
        <title>An RpoN-dependent PEP-CTERM gene is involved in floc formation of an Aquincola tertiaricarbonis strain.</title>
        <authorList>
            <person name="Qiu D."/>
            <person name="Xia M."/>
        </authorList>
    </citation>
    <scope>NUCLEOTIDE SEQUENCE</scope>
    <source>
        <strain evidence="3">RN12</strain>
    </source>
</reference>
<sequence>MKYALAPVLALTCALAMPLAAQAETVSLQVSGTGVSASLTITYGAQTDAKYPDAYVVTGISGSFSDASVGISNATVLGLVKTTFNVPDATNLLAPANFSRFAVASGLGPQNNGYLSYDNLFWPGGAPQTASDYPAYGGMLDIYGLMFRIGDGKVVNLWSNGVFDGPALGPIYGLAVATVDQALAYHEGISVTAVPEPATTALLLLGLGATGWAARRQRGTRAG</sequence>
<dbReference type="Pfam" id="PF07589">
    <property type="entry name" value="PEP-CTERM"/>
    <property type="match status" value="1"/>
</dbReference>
<keyword evidence="1" id="KW-0732">Signal</keyword>
<name>A0ABY4S4M9_AQUTE</name>
<dbReference type="RefSeq" id="WP_250195054.1">
    <property type="nucleotide sequence ID" value="NZ_CP097635.1"/>
</dbReference>
<dbReference type="EMBL" id="CP097635">
    <property type="protein sequence ID" value="URI06791.1"/>
    <property type="molecule type" value="Genomic_DNA"/>
</dbReference>
<keyword evidence="4" id="KW-1185">Reference proteome</keyword>
<feature type="chain" id="PRO_5045464811" evidence="1">
    <location>
        <begin position="24"/>
        <end position="223"/>
    </location>
</feature>
<proteinExistence type="predicted"/>
<evidence type="ECO:0000313" key="4">
    <source>
        <dbReference type="Proteomes" id="UP001056201"/>
    </source>
</evidence>
<evidence type="ECO:0000313" key="3">
    <source>
        <dbReference type="EMBL" id="URI06791.1"/>
    </source>
</evidence>
<dbReference type="InterPro" id="IPR013424">
    <property type="entry name" value="Ice-binding_C"/>
</dbReference>
<dbReference type="Proteomes" id="UP001056201">
    <property type="component" value="Chromosome 1"/>
</dbReference>